<reference evidence="6 7" key="1">
    <citation type="journal article" date="2015" name="Int. J. Syst. Evol. Microbiol.">
        <title>Mariniphaga sediminis sp. nov., isolated from coastal sediment.</title>
        <authorList>
            <person name="Wang F.Q."/>
            <person name="Shen Q.Y."/>
            <person name="Chen G.J."/>
            <person name="Du Z.J."/>
        </authorList>
    </citation>
    <scope>NUCLEOTIDE SEQUENCE [LARGE SCALE GENOMIC DNA]</scope>
    <source>
        <strain evidence="6 7">SY21</strain>
    </source>
</reference>
<feature type="domain" description="Pirin N-terminal" evidence="4">
    <location>
        <begin position="11"/>
        <end position="120"/>
    </location>
</feature>
<feature type="binding site" evidence="2">
    <location>
        <position position="60"/>
    </location>
    <ligand>
        <name>Fe cation</name>
        <dbReference type="ChEBI" id="CHEBI:24875"/>
    </ligand>
</feature>
<evidence type="ECO:0000256" key="1">
    <source>
        <dbReference type="ARBA" id="ARBA00008416"/>
    </source>
</evidence>
<feature type="binding site" evidence="2">
    <location>
        <position position="58"/>
    </location>
    <ligand>
        <name>Fe cation</name>
        <dbReference type="ChEBI" id="CHEBI:24875"/>
    </ligand>
</feature>
<name>A0A399D490_9BACT</name>
<comment type="caution">
    <text evidence="6">The sequence shown here is derived from an EMBL/GenBank/DDBJ whole genome shotgun (WGS) entry which is preliminary data.</text>
</comment>
<feature type="binding site" evidence="2">
    <location>
        <position position="104"/>
    </location>
    <ligand>
        <name>Fe cation</name>
        <dbReference type="ChEBI" id="CHEBI:24875"/>
    </ligand>
</feature>
<evidence type="ECO:0000313" key="6">
    <source>
        <dbReference type="EMBL" id="RIH66008.1"/>
    </source>
</evidence>
<keyword evidence="2" id="KW-0479">Metal-binding</keyword>
<gene>
    <name evidence="6" type="ORF">D1164_07010</name>
</gene>
<comment type="similarity">
    <text evidence="1 3">Belongs to the pirin family.</text>
</comment>
<accession>A0A399D490</accession>
<dbReference type="PANTHER" id="PTHR43212">
    <property type="entry name" value="QUERCETIN 2,3-DIOXYGENASE"/>
    <property type="match status" value="1"/>
</dbReference>
<keyword evidence="2" id="KW-0408">Iron</keyword>
<evidence type="ECO:0000259" key="4">
    <source>
        <dbReference type="Pfam" id="PF02678"/>
    </source>
</evidence>
<comment type="cofactor">
    <cofactor evidence="2">
        <name>Fe cation</name>
        <dbReference type="ChEBI" id="CHEBI:24875"/>
    </cofactor>
    <text evidence="2">Binds 1 Fe cation per subunit.</text>
</comment>
<protein>
    <submittedName>
        <fullName evidence="6">Pirin family protein</fullName>
    </submittedName>
</protein>
<evidence type="ECO:0000256" key="3">
    <source>
        <dbReference type="RuleBase" id="RU003457"/>
    </source>
</evidence>
<feature type="domain" description="Quercetin 2,3-dioxygenase C-terminal cupin" evidence="5">
    <location>
        <begin position="147"/>
        <end position="234"/>
    </location>
</feature>
<dbReference type="Proteomes" id="UP000266441">
    <property type="component" value="Unassembled WGS sequence"/>
</dbReference>
<evidence type="ECO:0000313" key="7">
    <source>
        <dbReference type="Proteomes" id="UP000266441"/>
    </source>
</evidence>
<dbReference type="InterPro" id="IPR011051">
    <property type="entry name" value="RmlC_Cupin_sf"/>
</dbReference>
<dbReference type="InterPro" id="IPR003829">
    <property type="entry name" value="Pirin_N_dom"/>
</dbReference>
<dbReference type="RefSeq" id="WP_119349243.1">
    <property type="nucleotide sequence ID" value="NZ_JBFHKJ010000013.1"/>
</dbReference>
<dbReference type="PANTHER" id="PTHR43212:SF3">
    <property type="entry name" value="QUERCETIN 2,3-DIOXYGENASE"/>
    <property type="match status" value="1"/>
</dbReference>
<dbReference type="PIRSF" id="PIRSF006232">
    <property type="entry name" value="Pirin"/>
    <property type="match status" value="1"/>
</dbReference>
<dbReference type="CDD" id="cd02910">
    <property type="entry name" value="cupin_Yhhw_N"/>
    <property type="match status" value="1"/>
</dbReference>
<dbReference type="Gene3D" id="2.60.120.10">
    <property type="entry name" value="Jelly Rolls"/>
    <property type="match status" value="2"/>
</dbReference>
<keyword evidence="7" id="KW-1185">Reference proteome</keyword>
<organism evidence="6 7">
    <name type="scientific">Mariniphaga sediminis</name>
    <dbReference type="NCBI Taxonomy" id="1628158"/>
    <lineage>
        <taxon>Bacteria</taxon>
        <taxon>Pseudomonadati</taxon>
        <taxon>Bacteroidota</taxon>
        <taxon>Bacteroidia</taxon>
        <taxon>Marinilabiliales</taxon>
        <taxon>Prolixibacteraceae</taxon>
        <taxon>Mariniphaga</taxon>
    </lineage>
</organism>
<dbReference type="InterPro" id="IPR012093">
    <property type="entry name" value="Pirin"/>
</dbReference>
<dbReference type="Pfam" id="PF02678">
    <property type="entry name" value="Pirin"/>
    <property type="match status" value="1"/>
</dbReference>
<dbReference type="AlphaFoldDB" id="A0A399D490"/>
<dbReference type="OrthoDB" id="321327at2"/>
<dbReference type="InterPro" id="IPR014710">
    <property type="entry name" value="RmlC-like_jellyroll"/>
</dbReference>
<sequence>MKYIVHKASERGFADHGWLKATHSFSFANYYDKEKIHFGRLRVLNDDIVAPSRGFGLHPHEDMEIITIPLAGALKHADNMGNEAVITAGEVQVMSAGTGVYHSEYNASATEPVNLFQIWILTDQKGHEPRYDQKMFSPEKRSDKWQLFVSPDGNDGSLWIHQNAFISAFDSNTLDKTTYQQKMQGNGVYFMVTEGAVEIEGIELGKRDAAGFWDTGEPLSIRFKQPASLLAIEVPMN</sequence>
<evidence type="ECO:0000256" key="2">
    <source>
        <dbReference type="PIRSR" id="PIRSR006232-1"/>
    </source>
</evidence>
<dbReference type="InterPro" id="IPR041602">
    <property type="entry name" value="Quercetinase_C"/>
</dbReference>
<dbReference type="Pfam" id="PF17954">
    <property type="entry name" value="Pirin_C_2"/>
    <property type="match status" value="1"/>
</dbReference>
<evidence type="ECO:0000259" key="5">
    <source>
        <dbReference type="Pfam" id="PF17954"/>
    </source>
</evidence>
<proteinExistence type="inferred from homology"/>
<dbReference type="SUPFAM" id="SSF51182">
    <property type="entry name" value="RmlC-like cupins"/>
    <property type="match status" value="1"/>
</dbReference>
<dbReference type="EMBL" id="QWET01000004">
    <property type="protein sequence ID" value="RIH66008.1"/>
    <property type="molecule type" value="Genomic_DNA"/>
</dbReference>
<feature type="binding site" evidence="2">
    <location>
        <position position="102"/>
    </location>
    <ligand>
        <name>Fe cation</name>
        <dbReference type="ChEBI" id="CHEBI:24875"/>
    </ligand>
</feature>
<dbReference type="GO" id="GO:0046872">
    <property type="term" value="F:metal ion binding"/>
    <property type="evidence" value="ECO:0007669"/>
    <property type="project" value="UniProtKB-KW"/>
</dbReference>